<evidence type="ECO:0000256" key="3">
    <source>
        <dbReference type="ARBA" id="ARBA00012865"/>
    </source>
</evidence>
<dbReference type="InterPro" id="IPR000871">
    <property type="entry name" value="Beta-lactam_class-A"/>
</dbReference>
<evidence type="ECO:0000313" key="6">
    <source>
        <dbReference type="Proteomes" id="UP000285232"/>
    </source>
</evidence>
<dbReference type="AlphaFoldDB" id="A0A419RRF2"/>
<dbReference type="Gene3D" id="3.40.710.10">
    <property type="entry name" value="DD-peptidase/beta-lactamase superfamily"/>
    <property type="match status" value="1"/>
</dbReference>
<gene>
    <name evidence="5" type="ORF">D6201_02445</name>
</gene>
<keyword evidence="6" id="KW-1185">Reference proteome</keyword>
<dbReference type="GO" id="GO:0046677">
    <property type="term" value="P:response to antibiotic"/>
    <property type="evidence" value="ECO:0007669"/>
    <property type="project" value="InterPro"/>
</dbReference>
<keyword evidence="5" id="KW-0378">Hydrolase</keyword>
<dbReference type="GO" id="GO:0008800">
    <property type="term" value="F:beta-lactamase activity"/>
    <property type="evidence" value="ECO:0007669"/>
    <property type="project" value="UniProtKB-EC"/>
</dbReference>
<dbReference type="PANTHER" id="PTHR35333">
    <property type="entry name" value="BETA-LACTAMASE"/>
    <property type="match status" value="1"/>
</dbReference>
<sequence>MHVIRAFIPFTALTLAACDTGEVPPPPETTEQADDVPDEVVEAEAEAQADPAVSEARDALAAEIDRLALDFGGSVGLAVVDVQTGWHTGYEADQLFPQQSVSKTWVTLTALDQIDKGELDLARKVTLTRDDLAVFYQPIRKEILRSGSLTTDVADLIERAITQSDNTANDALLNIVGGPDAVRQTIVDKGLGQIRFGPGERAMQSQIAGVEWRQSYAYTQKGFFDARDQVPDSVRRAAFERYLSNPVDGATPLAIARALAKLTRGELLSETATAYFLTTLERTKSGPRRIKAGAPDGWRVAHKTGTGQFFEGRQSGYNDVGLITAPDGSSYAIAVMIGETRKPTPERMALMQAATRAVAEYHDAISNAQSDADASSGT</sequence>
<name>A0A419RRF2_9SPHN</name>
<dbReference type="SUPFAM" id="SSF56601">
    <property type="entry name" value="beta-lactamase/transpeptidase-like"/>
    <property type="match status" value="1"/>
</dbReference>
<evidence type="ECO:0000256" key="1">
    <source>
        <dbReference type="ARBA" id="ARBA00001526"/>
    </source>
</evidence>
<dbReference type="GO" id="GO:0030655">
    <property type="term" value="P:beta-lactam antibiotic catabolic process"/>
    <property type="evidence" value="ECO:0007669"/>
    <property type="project" value="InterPro"/>
</dbReference>
<dbReference type="OrthoDB" id="9784149at2"/>
<comment type="catalytic activity">
    <reaction evidence="1">
        <text>a beta-lactam + H2O = a substituted beta-amino acid</text>
        <dbReference type="Rhea" id="RHEA:20401"/>
        <dbReference type="ChEBI" id="CHEBI:15377"/>
        <dbReference type="ChEBI" id="CHEBI:35627"/>
        <dbReference type="ChEBI" id="CHEBI:140347"/>
        <dbReference type="EC" id="3.5.2.6"/>
    </reaction>
</comment>
<dbReference type="RefSeq" id="WP_120047255.1">
    <property type="nucleotide sequence ID" value="NZ_RAHX01000001.1"/>
</dbReference>
<evidence type="ECO:0000259" key="4">
    <source>
        <dbReference type="Pfam" id="PF13354"/>
    </source>
</evidence>
<reference evidence="5 6" key="1">
    <citation type="journal article" date="2017" name="Int. J. Syst. Evol. Microbiol.">
        <title>Erythrobacter aquimixticola sp. nov., isolated from the junction between the ocean and a freshwater spring.</title>
        <authorList>
            <person name="Park S."/>
            <person name="Jung Y.T."/>
            <person name="Choi S.J."/>
            <person name="Yoon J.H."/>
        </authorList>
    </citation>
    <scope>NUCLEOTIDE SEQUENCE [LARGE SCALE GENOMIC DNA]</scope>
    <source>
        <strain evidence="5 6">JSSK-14</strain>
    </source>
</reference>
<proteinExistence type="inferred from homology"/>
<dbReference type="EC" id="3.5.2.6" evidence="3"/>
<dbReference type="Proteomes" id="UP000285232">
    <property type="component" value="Unassembled WGS sequence"/>
</dbReference>
<organism evidence="5 6">
    <name type="scientific">Aurantiacibacter aquimixticola</name>
    <dbReference type="NCBI Taxonomy" id="1958945"/>
    <lineage>
        <taxon>Bacteria</taxon>
        <taxon>Pseudomonadati</taxon>
        <taxon>Pseudomonadota</taxon>
        <taxon>Alphaproteobacteria</taxon>
        <taxon>Sphingomonadales</taxon>
        <taxon>Erythrobacteraceae</taxon>
        <taxon>Aurantiacibacter</taxon>
    </lineage>
</organism>
<dbReference type="PRINTS" id="PR00118">
    <property type="entry name" value="BLACTAMASEA"/>
</dbReference>
<dbReference type="EMBL" id="RAHX01000001">
    <property type="protein sequence ID" value="RJY08368.1"/>
    <property type="molecule type" value="Genomic_DNA"/>
</dbReference>
<dbReference type="PANTHER" id="PTHR35333:SF3">
    <property type="entry name" value="BETA-LACTAMASE-TYPE TRANSPEPTIDASE FOLD CONTAINING PROTEIN"/>
    <property type="match status" value="1"/>
</dbReference>
<dbReference type="InterPro" id="IPR012338">
    <property type="entry name" value="Beta-lactam/transpept-like"/>
</dbReference>
<dbReference type="Pfam" id="PF13354">
    <property type="entry name" value="Beta-lactamase2"/>
    <property type="match status" value="1"/>
</dbReference>
<dbReference type="NCBIfam" id="NF033103">
    <property type="entry name" value="bla_class_A"/>
    <property type="match status" value="1"/>
</dbReference>
<accession>A0A419RRF2</accession>
<dbReference type="InterPro" id="IPR045155">
    <property type="entry name" value="Beta-lactam_cat"/>
</dbReference>
<comment type="caution">
    <text evidence="5">The sequence shown here is derived from an EMBL/GenBank/DDBJ whole genome shotgun (WGS) entry which is preliminary data.</text>
</comment>
<feature type="domain" description="Beta-lactamase class A catalytic" evidence="4">
    <location>
        <begin position="76"/>
        <end position="336"/>
    </location>
</feature>
<evidence type="ECO:0000256" key="2">
    <source>
        <dbReference type="ARBA" id="ARBA00009009"/>
    </source>
</evidence>
<comment type="similarity">
    <text evidence="2">Belongs to the class-A beta-lactamase family.</text>
</comment>
<dbReference type="PROSITE" id="PS51257">
    <property type="entry name" value="PROKAR_LIPOPROTEIN"/>
    <property type="match status" value="1"/>
</dbReference>
<evidence type="ECO:0000313" key="5">
    <source>
        <dbReference type="EMBL" id="RJY08368.1"/>
    </source>
</evidence>
<protein>
    <recommendedName>
        <fullName evidence="3">beta-lactamase</fullName>
        <ecNumber evidence="3">3.5.2.6</ecNumber>
    </recommendedName>
</protein>